<name>A0A6A6AVZ5_9PEZI</name>
<evidence type="ECO:0000256" key="3">
    <source>
        <dbReference type="ARBA" id="ARBA00022679"/>
    </source>
</evidence>
<organism evidence="9 10">
    <name type="scientific">Aplosporella prunicola CBS 121167</name>
    <dbReference type="NCBI Taxonomy" id="1176127"/>
    <lineage>
        <taxon>Eukaryota</taxon>
        <taxon>Fungi</taxon>
        <taxon>Dikarya</taxon>
        <taxon>Ascomycota</taxon>
        <taxon>Pezizomycotina</taxon>
        <taxon>Dothideomycetes</taxon>
        <taxon>Dothideomycetes incertae sedis</taxon>
        <taxon>Botryosphaeriales</taxon>
        <taxon>Aplosporellaceae</taxon>
        <taxon>Aplosporella</taxon>
    </lineage>
</organism>
<evidence type="ECO:0000256" key="5">
    <source>
        <dbReference type="ARBA" id="ARBA00022989"/>
    </source>
</evidence>
<evidence type="ECO:0000256" key="6">
    <source>
        <dbReference type="ARBA" id="ARBA00023136"/>
    </source>
</evidence>
<reference evidence="9" key="1">
    <citation type="journal article" date="2020" name="Stud. Mycol.">
        <title>101 Dothideomycetes genomes: a test case for predicting lifestyles and emergence of pathogens.</title>
        <authorList>
            <person name="Haridas S."/>
            <person name="Albert R."/>
            <person name="Binder M."/>
            <person name="Bloem J."/>
            <person name="Labutti K."/>
            <person name="Salamov A."/>
            <person name="Andreopoulos B."/>
            <person name="Baker S."/>
            <person name="Barry K."/>
            <person name="Bills G."/>
            <person name="Bluhm B."/>
            <person name="Cannon C."/>
            <person name="Castanera R."/>
            <person name="Culley D."/>
            <person name="Daum C."/>
            <person name="Ezra D."/>
            <person name="Gonzalez J."/>
            <person name="Henrissat B."/>
            <person name="Kuo A."/>
            <person name="Liang C."/>
            <person name="Lipzen A."/>
            <person name="Lutzoni F."/>
            <person name="Magnuson J."/>
            <person name="Mondo S."/>
            <person name="Nolan M."/>
            <person name="Ohm R."/>
            <person name="Pangilinan J."/>
            <person name="Park H.-J."/>
            <person name="Ramirez L."/>
            <person name="Alfaro M."/>
            <person name="Sun H."/>
            <person name="Tritt A."/>
            <person name="Yoshinaga Y."/>
            <person name="Zwiers L.-H."/>
            <person name="Turgeon B."/>
            <person name="Goodwin S."/>
            <person name="Spatafora J."/>
            <person name="Crous P."/>
            <person name="Grigoriev I."/>
        </authorList>
    </citation>
    <scope>NUCLEOTIDE SEQUENCE</scope>
    <source>
        <strain evidence="9">CBS 121167</strain>
    </source>
</reference>
<dbReference type="Gene3D" id="3.90.550.10">
    <property type="entry name" value="Spore Coat Polysaccharide Biosynthesis Protein SpsA, Chain A"/>
    <property type="match status" value="1"/>
</dbReference>
<evidence type="ECO:0000313" key="9">
    <source>
        <dbReference type="EMBL" id="KAF2135870.1"/>
    </source>
</evidence>
<keyword evidence="5 8" id="KW-1133">Transmembrane helix</keyword>
<accession>A0A6A6AVZ5</accession>
<feature type="transmembrane region" description="Helical" evidence="8">
    <location>
        <begin position="322"/>
        <end position="346"/>
    </location>
</feature>
<keyword evidence="6 8" id="KW-0472">Membrane</keyword>
<dbReference type="InterPro" id="IPR052427">
    <property type="entry name" value="Glycosyltrans_GT2/GT47"/>
</dbReference>
<dbReference type="GO" id="GO:0016757">
    <property type="term" value="F:glycosyltransferase activity"/>
    <property type="evidence" value="ECO:0007669"/>
    <property type="project" value="UniProtKB-KW"/>
</dbReference>
<dbReference type="InterPro" id="IPR029044">
    <property type="entry name" value="Nucleotide-diphossugar_trans"/>
</dbReference>
<dbReference type="GO" id="GO:0016020">
    <property type="term" value="C:membrane"/>
    <property type="evidence" value="ECO:0007669"/>
    <property type="project" value="UniProtKB-SubCell"/>
</dbReference>
<keyword evidence="10" id="KW-1185">Reference proteome</keyword>
<keyword evidence="7" id="KW-0325">Glycoprotein</keyword>
<dbReference type="Pfam" id="PF13641">
    <property type="entry name" value="Glyco_tranf_2_3"/>
    <property type="match status" value="1"/>
</dbReference>
<keyword evidence="4 8" id="KW-0812">Transmembrane</keyword>
<dbReference type="AlphaFoldDB" id="A0A6A6AVZ5"/>
<dbReference type="PANTHER" id="PTHR47844">
    <property type="entry name" value="SYNTHASE CPS1, PUTATIVE (AFU_ORTHOLOGUE AFUA_7G02500)-RELATED"/>
    <property type="match status" value="1"/>
</dbReference>
<dbReference type="OrthoDB" id="2849215at2759"/>
<evidence type="ECO:0000256" key="1">
    <source>
        <dbReference type="ARBA" id="ARBA00004370"/>
    </source>
</evidence>
<comment type="subcellular location">
    <subcellularLocation>
        <location evidence="1">Membrane</location>
    </subcellularLocation>
</comment>
<feature type="transmembrane region" description="Helical" evidence="8">
    <location>
        <begin position="6"/>
        <end position="28"/>
    </location>
</feature>
<dbReference type="PANTHER" id="PTHR47844:SF1">
    <property type="entry name" value="EXOSTOSIN-LIKE 2"/>
    <property type="match status" value="1"/>
</dbReference>
<dbReference type="EMBL" id="ML995546">
    <property type="protein sequence ID" value="KAF2135870.1"/>
    <property type="molecule type" value="Genomic_DNA"/>
</dbReference>
<evidence type="ECO:0000313" key="10">
    <source>
        <dbReference type="Proteomes" id="UP000799438"/>
    </source>
</evidence>
<evidence type="ECO:0000256" key="2">
    <source>
        <dbReference type="ARBA" id="ARBA00022676"/>
    </source>
</evidence>
<feature type="transmembrane region" description="Helical" evidence="8">
    <location>
        <begin position="390"/>
        <end position="407"/>
    </location>
</feature>
<evidence type="ECO:0000256" key="7">
    <source>
        <dbReference type="ARBA" id="ARBA00023180"/>
    </source>
</evidence>
<evidence type="ECO:0000256" key="4">
    <source>
        <dbReference type="ARBA" id="ARBA00022692"/>
    </source>
</evidence>
<dbReference type="SUPFAM" id="SSF53448">
    <property type="entry name" value="Nucleotide-diphospho-sugar transferases"/>
    <property type="match status" value="1"/>
</dbReference>
<dbReference type="GeneID" id="54296969"/>
<dbReference type="RefSeq" id="XP_033391588.1">
    <property type="nucleotide sequence ID" value="XM_033539473.1"/>
</dbReference>
<protein>
    <submittedName>
        <fullName evidence="9">Glycosyltransferase family 2 protein</fullName>
    </submittedName>
</protein>
<gene>
    <name evidence="9" type="ORF">K452DRAFT_280871</name>
</gene>
<keyword evidence="2" id="KW-0328">Glycosyltransferase</keyword>
<feature type="transmembrane region" description="Helical" evidence="8">
    <location>
        <begin position="358"/>
        <end position="378"/>
    </location>
</feature>
<proteinExistence type="predicted"/>
<keyword evidence="3 9" id="KW-0808">Transferase</keyword>
<sequence length="433" mass="49341">MVLSIIYSPAFSLLSEPWLICFILLFAFRYVRLVVNTVAYLLCKPCQIPDCPRYTTEDVTVIIPTVEPFGRDFDECIHSVIANRPAKVLVVTVGEEKTRLAKEFCQEFGLLVEVLSVLKANKREQTVRALQEVQTKIVVQCDDTVFWPKTLLPWIIAPFENPDVGIVGTHKRVRRNGGTFGLADFWNLCGVMRLERTNFDLASTNAIDGGNSCVSGRTCASRATILKDPEFIHAYTNEYIFGKIGPLNAGDDKFVTRWMINHGWKIKHQTCSEARIETNLGIKGGGARFRGQCLRWARTSARDNPKMLFVDRKVWMAHRWTTYAILLHSLINFAAIYDPLIVFALYKALQNPVICEAFGGIKHSLLFLGLWILAMKLVRPAGHYWRNPKDLRYAPFIILFGYYHSWIKLYALFTCWDISWGTRVGVDDKSSKA</sequence>
<dbReference type="Proteomes" id="UP000799438">
    <property type="component" value="Unassembled WGS sequence"/>
</dbReference>
<evidence type="ECO:0000256" key="8">
    <source>
        <dbReference type="SAM" id="Phobius"/>
    </source>
</evidence>